<evidence type="ECO:0000256" key="2">
    <source>
        <dbReference type="SAM" id="SignalP"/>
    </source>
</evidence>
<dbReference type="Pfam" id="PF04575">
    <property type="entry name" value="SlipAM"/>
    <property type="match status" value="1"/>
</dbReference>
<feature type="signal peptide" evidence="2">
    <location>
        <begin position="1"/>
        <end position="23"/>
    </location>
</feature>
<feature type="region of interest" description="Disordered" evidence="1">
    <location>
        <begin position="190"/>
        <end position="245"/>
    </location>
</feature>
<feature type="region of interest" description="Disordered" evidence="1">
    <location>
        <begin position="64"/>
        <end position="122"/>
    </location>
</feature>
<feature type="region of interest" description="Disordered" evidence="1">
    <location>
        <begin position="134"/>
        <end position="161"/>
    </location>
</feature>
<keyword evidence="5" id="KW-1185">Reference proteome</keyword>
<proteinExistence type="predicted"/>
<keyword evidence="2" id="KW-0732">Signal</keyword>
<evidence type="ECO:0000313" key="5">
    <source>
        <dbReference type="Proteomes" id="UP001241605"/>
    </source>
</evidence>
<gene>
    <name evidence="4" type="ORF">QF118_10640</name>
</gene>
<dbReference type="EMBL" id="CP124616">
    <property type="protein sequence ID" value="WGW02407.1"/>
    <property type="molecule type" value="Genomic_DNA"/>
</dbReference>
<reference evidence="4 5" key="1">
    <citation type="submission" date="2023-05" db="EMBL/GenBank/DDBJ databases">
        <title>YMD87, complete Genome.</title>
        <authorList>
            <person name="Zhang J."/>
            <person name="Xu X."/>
        </authorList>
    </citation>
    <scope>NUCLEOTIDE SEQUENCE [LARGE SCALE GENOMIC DNA]</scope>
    <source>
        <strain evidence="4 5">YMD87</strain>
    </source>
</reference>
<name>A0ABY8QCR4_9RHOB</name>
<feature type="chain" id="PRO_5047509961" evidence="2">
    <location>
        <begin position="24"/>
        <end position="501"/>
    </location>
</feature>
<evidence type="ECO:0000256" key="1">
    <source>
        <dbReference type="SAM" id="MobiDB-lite"/>
    </source>
</evidence>
<dbReference type="RefSeq" id="WP_282299041.1">
    <property type="nucleotide sequence ID" value="NZ_CP124616.1"/>
</dbReference>
<dbReference type="InterPro" id="IPR036280">
    <property type="entry name" value="Multihaem_cyt_sf"/>
</dbReference>
<organism evidence="4 5">
    <name type="scientific">Tropicibacter oceani</name>
    <dbReference type="NCBI Taxonomy" id="3058420"/>
    <lineage>
        <taxon>Bacteria</taxon>
        <taxon>Pseudomonadati</taxon>
        <taxon>Pseudomonadota</taxon>
        <taxon>Alphaproteobacteria</taxon>
        <taxon>Rhodobacterales</taxon>
        <taxon>Roseobacteraceae</taxon>
        <taxon>Tropicibacter</taxon>
    </lineage>
</organism>
<feature type="compositionally biased region" description="Acidic residues" evidence="1">
    <location>
        <begin position="221"/>
        <end position="230"/>
    </location>
</feature>
<evidence type="ECO:0000259" key="3">
    <source>
        <dbReference type="Pfam" id="PF04575"/>
    </source>
</evidence>
<feature type="domain" description="Surface lipoprotein assembly modifier C-terminal" evidence="3">
    <location>
        <begin position="295"/>
        <end position="501"/>
    </location>
</feature>
<feature type="compositionally biased region" description="Basic and acidic residues" evidence="1">
    <location>
        <begin position="76"/>
        <end position="100"/>
    </location>
</feature>
<feature type="compositionally biased region" description="Low complexity" evidence="1">
    <location>
        <begin position="65"/>
        <end position="75"/>
    </location>
</feature>
<dbReference type="SUPFAM" id="SSF48695">
    <property type="entry name" value="Multiheme cytochromes"/>
    <property type="match status" value="1"/>
</dbReference>
<evidence type="ECO:0000313" key="4">
    <source>
        <dbReference type="EMBL" id="WGW02407.1"/>
    </source>
</evidence>
<keyword evidence="4" id="KW-0449">Lipoprotein</keyword>
<dbReference type="InterPro" id="IPR007655">
    <property type="entry name" value="Slam_C"/>
</dbReference>
<feature type="compositionally biased region" description="Gly residues" evidence="1">
    <location>
        <begin position="231"/>
        <end position="245"/>
    </location>
</feature>
<sequence length="501" mass="54562">MFRKFIILVGTVAALGTAGAALATPQLGDDCKACHANNRFLPPAHPNIDAMSSATCKTCHVATMSQDQSRDTQQTQEREQDREQVQDQDRDQQRDQDRRQIRLGGDPGANPLGTHSAARVANPGQEIERYLEQEREGAHSAETGSGGDAGQSEDHDFSHEFNHGDTRLAEKADKWTYRLVFGALHSSDIDQHQSASGMGGGGGHDGGGHEGGGHEGGGHEDDGDWGDGGDGDGNGNGSGKGAGGGGGTVTDGGFFRLGARAQYTQALGDTQTLAYSFALNRDQFWGIEQTRHVWRAGLDWKGRLDDGSWKIAPYLQRSTYDIEQAPDKAFWALGLNANRTLITSPTGSLSFTFRYKQRRYDGEPQPRAGDFRIGAVYQDRLGEEGRYRLGLGLSDRNNPQKDENRYFGQVLTAAIGGDPGNGALGWLDMELGHRRYKAPDAALGYTRDDRFFGVGASYSDPRMTLFSAVPQFACHLRWTQSNMAAYDGRSSRCSVLFEVRF</sequence>
<feature type="compositionally biased region" description="Basic and acidic residues" evidence="1">
    <location>
        <begin position="206"/>
        <end position="220"/>
    </location>
</feature>
<feature type="compositionally biased region" description="Basic and acidic residues" evidence="1">
    <location>
        <begin position="152"/>
        <end position="161"/>
    </location>
</feature>
<accession>A0ABY8QCR4</accession>
<dbReference type="Proteomes" id="UP001241605">
    <property type="component" value="Chromosome"/>
</dbReference>
<protein>
    <submittedName>
        <fullName evidence="4">Surface lipoprotein assembly modifier</fullName>
    </submittedName>
</protein>